<feature type="transmembrane region" description="Helical" evidence="1">
    <location>
        <begin position="38"/>
        <end position="60"/>
    </location>
</feature>
<dbReference type="Proteomes" id="UP000244937">
    <property type="component" value="Chromosome"/>
</dbReference>
<evidence type="ECO:0000313" key="3">
    <source>
        <dbReference type="Proteomes" id="UP000244937"/>
    </source>
</evidence>
<dbReference type="RefSeq" id="WP_108904721.1">
    <property type="nucleotide sequence ID" value="NZ_CP029187.1"/>
</dbReference>
<dbReference type="EMBL" id="CP029187">
    <property type="protein sequence ID" value="AWI26949.1"/>
    <property type="molecule type" value="Genomic_DNA"/>
</dbReference>
<keyword evidence="1" id="KW-1133">Transmembrane helix</keyword>
<sequence length="61" mass="6653">MGLLILLLILAILTPLTLIISLIVYLTTKNEATKKTALTWLNTSLIIFLIGFGGCIAMLYS</sequence>
<evidence type="ECO:0000256" key="1">
    <source>
        <dbReference type="SAM" id="Phobius"/>
    </source>
</evidence>
<organism evidence="2 3">
    <name type="scientific">Flavobacterium pallidum</name>
    <dbReference type="NCBI Taxonomy" id="2172098"/>
    <lineage>
        <taxon>Bacteria</taxon>
        <taxon>Pseudomonadati</taxon>
        <taxon>Bacteroidota</taxon>
        <taxon>Flavobacteriia</taxon>
        <taxon>Flavobacteriales</taxon>
        <taxon>Flavobacteriaceae</taxon>
        <taxon>Flavobacterium</taxon>
    </lineage>
</organism>
<protein>
    <submittedName>
        <fullName evidence="2">Uncharacterized protein</fullName>
    </submittedName>
</protein>
<keyword evidence="1" id="KW-0812">Transmembrane</keyword>
<keyword evidence="1" id="KW-0472">Membrane</keyword>
<dbReference type="AlphaFoldDB" id="A0A2S1SKN8"/>
<keyword evidence="3" id="KW-1185">Reference proteome</keyword>
<proteinExistence type="predicted"/>
<dbReference type="KEGG" id="fpal:HYN49_14130"/>
<gene>
    <name evidence="2" type="ORF">HYN49_14130</name>
</gene>
<reference evidence="2 3" key="1">
    <citation type="submission" date="2018-05" db="EMBL/GenBank/DDBJ databases">
        <title>Genome sequencing of Flavobacterium sp. HYN0049.</title>
        <authorList>
            <person name="Yi H."/>
            <person name="Baek C."/>
        </authorList>
    </citation>
    <scope>NUCLEOTIDE SEQUENCE [LARGE SCALE GENOMIC DNA]</scope>
    <source>
        <strain evidence="2 3">HYN0049</strain>
    </source>
</reference>
<accession>A0A2S1SKN8</accession>
<name>A0A2S1SKN8_9FLAO</name>
<evidence type="ECO:0000313" key="2">
    <source>
        <dbReference type="EMBL" id="AWI26949.1"/>
    </source>
</evidence>
<feature type="transmembrane region" description="Helical" evidence="1">
    <location>
        <begin position="6"/>
        <end position="26"/>
    </location>
</feature>